<evidence type="ECO:0000313" key="2">
    <source>
        <dbReference type="EMBL" id="CUG84227.1"/>
    </source>
</evidence>
<dbReference type="AlphaFoldDB" id="A0A0S4J4Y2"/>
<evidence type="ECO:0000313" key="3">
    <source>
        <dbReference type="Proteomes" id="UP000051952"/>
    </source>
</evidence>
<dbReference type="Proteomes" id="UP000051952">
    <property type="component" value="Unassembled WGS sequence"/>
</dbReference>
<protein>
    <submittedName>
        <fullName evidence="2">Uncharacterized protein</fullName>
    </submittedName>
</protein>
<accession>A0A0S4J4Y2</accession>
<gene>
    <name evidence="2" type="ORF">BSAL_88460</name>
</gene>
<dbReference type="PRINTS" id="PR01217">
    <property type="entry name" value="PRICHEXTENSN"/>
</dbReference>
<evidence type="ECO:0000256" key="1">
    <source>
        <dbReference type="SAM" id="MobiDB-lite"/>
    </source>
</evidence>
<organism evidence="2 3">
    <name type="scientific">Bodo saltans</name>
    <name type="common">Flagellated protozoan</name>
    <dbReference type="NCBI Taxonomy" id="75058"/>
    <lineage>
        <taxon>Eukaryota</taxon>
        <taxon>Discoba</taxon>
        <taxon>Euglenozoa</taxon>
        <taxon>Kinetoplastea</taxon>
        <taxon>Metakinetoplastina</taxon>
        <taxon>Eubodonida</taxon>
        <taxon>Bodonidae</taxon>
        <taxon>Bodo</taxon>
    </lineage>
</organism>
<feature type="compositionally biased region" description="Pro residues" evidence="1">
    <location>
        <begin position="122"/>
        <end position="240"/>
    </location>
</feature>
<proteinExistence type="predicted"/>
<dbReference type="OMA" id="NGSKEHM"/>
<keyword evidence="3" id="KW-1185">Reference proteome</keyword>
<reference evidence="3" key="1">
    <citation type="submission" date="2015-09" db="EMBL/GenBank/DDBJ databases">
        <authorList>
            <consortium name="Pathogen Informatics"/>
        </authorList>
    </citation>
    <scope>NUCLEOTIDE SEQUENCE [LARGE SCALE GENOMIC DNA]</scope>
    <source>
        <strain evidence="3">Lake Konstanz</strain>
    </source>
</reference>
<dbReference type="VEuPathDB" id="TriTrypDB:BSAL_88460"/>
<dbReference type="EMBL" id="CYKH01001112">
    <property type="protein sequence ID" value="CUG84227.1"/>
    <property type="molecule type" value="Genomic_DNA"/>
</dbReference>
<sequence length="249" mass="24973">MPVYRIIGKKWTTAQKLVQTVEPGKPLRTVLPPLSRKLAIPSMKFYNAYAVDAEKKPIFLLDLDVALEEQGVQAGDYIYVAAQDGAPTLADGSPIPIAPRVLAEVAAPVGAATVPQTESNESPPPPPTAAKLPPPPSAAPPPPVAAPPPPPTAAKLPPPPSVAPPPPVAAPPPPPTATKLPPPPSAAPPPPVAAPPPPPTAAKLPPPPSVAPPPPVAAPPPPPTAAKLPPPPPAATPPPSKLVVVASSP</sequence>
<name>A0A0S4J4Y2_BODSA</name>
<feature type="region of interest" description="Disordered" evidence="1">
    <location>
        <begin position="112"/>
        <end position="249"/>
    </location>
</feature>
<dbReference type="OrthoDB" id="277837at2759"/>